<dbReference type="PANTHER" id="PTHR38600:SF2">
    <property type="entry name" value="SLL0088 PROTEIN"/>
    <property type="match status" value="1"/>
</dbReference>
<dbReference type="Proteomes" id="UP000316706">
    <property type="component" value="Unassembled WGS sequence"/>
</dbReference>
<proteinExistence type="predicted"/>
<dbReference type="Pfam" id="PF12840">
    <property type="entry name" value="HTH_20"/>
    <property type="match status" value="1"/>
</dbReference>
<dbReference type="GO" id="GO:0003700">
    <property type="term" value="F:DNA-binding transcription factor activity"/>
    <property type="evidence" value="ECO:0007669"/>
    <property type="project" value="InterPro"/>
</dbReference>
<dbReference type="SMART" id="SM00418">
    <property type="entry name" value="HTH_ARSR"/>
    <property type="match status" value="1"/>
</dbReference>
<keyword evidence="4" id="KW-1185">Reference proteome</keyword>
<reference evidence="3 4" key="1">
    <citation type="submission" date="2019-06" db="EMBL/GenBank/DDBJ databases">
        <title>Sequencing the genomes of 1000 actinobacteria strains.</title>
        <authorList>
            <person name="Klenk H.-P."/>
        </authorList>
    </citation>
    <scope>NUCLEOTIDE SEQUENCE [LARGE SCALE GENOMIC DNA]</scope>
    <source>
        <strain evidence="3 4">DSM 45043</strain>
    </source>
</reference>
<dbReference type="EMBL" id="VFPO01000001">
    <property type="protein sequence ID" value="TQM69605.1"/>
    <property type="molecule type" value="Genomic_DNA"/>
</dbReference>
<evidence type="ECO:0000256" key="1">
    <source>
        <dbReference type="SAM" id="MobiDB-lite"/>
    </source>
</evidence>
<dbReference type="PROSITE" id="PS50987">
    <property type="entry name" value="HTH_ARSR_2"/>
    <property type="match status" value="1"/>
</dbReference>
<dbReference type="InterPro" id="IPR011991">
    <property type="entry name" value="ArsR-like_HTH"/>
</dbReference>
<sequence length="131" mass="15286">MSADTLSRVFAALADPTRRDMVARLTEGDATVSQLAEPYRMTLQAVYKHLRVLEEAGLVSRPRGPQPRPVRLEIEALDLMDTWIERHRRRVEERYRRLDAVLAQMKEDEHEQDHRDDHRGRPEAADHPDEP</sequence>
<dbReference type="Gene3D" id="1.10.10.10">
    <property type="entry name" value="Winged helix-like DNA-binding domain superfamily/Winged helix DNA-binding domain"/>
    <property type="match status" value="1"/>
</dbReference>
<dbReference type="NCBIfam" id="NF033788">
    <property type="entry name" value="HTH_metalloreg"/>
    <property type="match status" value="1"/>
</dbReference>
<feature type="region of interest" description="Disordered" evidence="1">
    <location>
        <begin position="105"/>
        <end position="131"/>
    </location>
</feature>
<dbReference type="SUPFAM" id="SSF46785">
    <property type="entry name" value="Winged helix' DNA-binding domain"/>
    <property type="match status" value="1"/>
</dbReference>
<evidence type="ECO:0000313" key="4">
    <source>
        <dbReference type="Proteomes" id="UP000316706"/>
    </source>
</evidence>
<dbReference type="AlphaFoldDB" id="A0A543IG89"/>
<gene>
    <name evidence="3" type="ORF">FHX41_3303</name>
</gene>
<evidence type="ECO:0000313" key="3">
    <source>
        <dbReference type="EMBL" id="TQM69605.1"/>
    </source>
</evidence>
<protein>
    <submittedName>
        <fullName evidence="3">Helix-turn-helix protein</fullName>
    </submittedName>
</protein>
<organism evidence="3 4">
    <name type="scientific">Actinomadura hallensis</name>
    <dbReference type="NCBI Taxonomy" id="337895"/>
    <lineage>
        <taxon>Bacteria</taxon>
        <taxon>Bacillati</taxon>
        <taxon>Actinomycetota</taxon>
        <taxon>Actinomycetes</taxon>
        <taxon>Streptosporangiales</taxon>
        <taxon>Thermomonosporaceae</taxon>
        <taxon>Actinomadura</taxon>
    </lineage>
</organism>
<name>A0A543IG89_9ACTN</name>
<dbReference type="CDD" id="cd00090">
    <property type="entry name" value="HTH_ARSR"/>
    <property type="match status" value="1"/>
</dbReference>
<evidence type="ECO:0000259" key="2">
    <source>
        <dbReference type="PROSITE" id="PS50987"/>
    </source>
</evidence>
<feature type="domain" description="HTH arsR-type" evidence="2">
    <location>
        <begin position="1"/>
        <end position="92"/>
    </location>
</feature>
<dbReference type="InterPro" id="IPR001845">
    <property type="entry name" value="HTH_ArsR_DNA-bd_dom"/>
</dbReference>
<dbReference type="OrthoDB" id="9806976at2"/>
<dbReference type="InterPro" id="IPR036390">
    <property type="entry name" value="WH_DNA-bd_sf"/>
</dbReference>
<dbReference type="RefSeq" id="WP_141969866.1">
    <property type="nucleotide sequence ID" value="NZ_VFPO01000001.1"/>
</dbReference>
<accession>A0A543IG89</accession>
<dbReference type="PANTHER" id="PTHR38600">
    <property type="entry name" value="TRANSCRIPTIONAL REGULATORY PROTEIN"/>
    <property type="match status" value="1"/>
</dbReference>
<comment type="caution">
    <text evidence="3">The sequence shown here is derived from an EMBL/GenBank/DDBJ whole genome shotgun (WGS) entry which is preliminary data.</text>
</comment>
<dbReference type="InterPro" id="IPR036388">
    <property type="entry name" value="WH-like_DNA-bd_sf"/>
</dbReference>